<evidence type="ECO:0000256" key="3">
    <source>
        <dbReference type="ARBA" id="ARBA00012759"/>
    </source>
</evidence>
<evidence type="ECO:0000256" key="11">
    <source>
        <dbReference type="SAM" id="MobiDB-lite"/>
    </source>
</evidence>
<feature type="compositionally biased region" description="Basic and acidic residues" evidence="11">
    <location>
        <begin position="682"/>
        <end position="691"/>
    </location>
</feature>
<evidence type="ECO:0000256" key="5">
    <source>
        <dbReference type="ARBA" id="ARBA00022723"/>
    </source>
</evidence>
<dbReference type="GO" id="GO:0007010">
    <property type="term" value="P:cytoskeleton organization"/>
    <property type="evidence" value="ECO:0000318"/>
    <property type="project" value="GO_Central"/>
</dbReference>
<feature type="compositionally biased region" description="Polar residues" evidence="11">
    <location>
        <begin position="639"/>
        <end position="666"/>
    </location>
</feature>
<feature type="domain" description="OTU" evidence="12">
    <location>
        <begin position="76"/>
        <end position="250"/>
    </location>
</feature>
<accession>A0A9J7LSS6</accession>
<evidence type="ECO:0000259" key="12">
    <source>
        <dbReference type="PROSITE" id="PS50802"/>
    </source>
</evidence>
<feature type="region of interest" description="Disordered" evidence="11">
    <location>
        <begin position="449"/>
        <end position="484"/>
    </location>
</feature>
<feature type="compositionally biased region" description="Polar residues" evidence="11">
    <location>
        <begin position="692"/>
        <end position="708"/>
    </location>
</feature>
<keyword evidence="7" id="KW-0833">Ubl conjugation pathway</keyword>
<dbReference type="PANTHER" id="PTHR13367:SF3">
    <property type="entry name" value="TUMOR NECROSIS FACTOR ALPHA-INDUCED PROTEIN 3"/>
    <property type="match status" value="1"/>
</dbReference>
<feature type="compositionally biased region" description="Low complexity" evidence="11">
    <location>
        <begin position="888"/>
        <end position="929"/>
    </location>
</feature>
<reference evidence="13" key="1">
    <citation type="journal article" date="2020" name="Nat. Ecol. Evol.">
        <title>Deeply conserved synteny resolves early events in vertebrate evolution.</title>
        <authorList>
            <person name="Simakov O."/>
            <person name="Marletaz F."/>
            <person name="Yue J.X."/>
            <person name="O'Connell B."/>
            <person name="Jenkins J."/>
            <person name="Brandt A."/>
            <person name="Calef R."/>
            <person name="Tung C.H."/>
            <person name="Huang T.K."/>
            <person name="Schmutz J."/>
            <person name="Satoh N."/>
            <person name="Yu J.K."/>
            <person name="Putnam N.H."/>
            <person name="Green R.E."/>
            <person name="Rokhsar D.S."/>
        </authorList>
    </citation>
    <scope>NUCLEOTIDE SEQUENCE [LARGE SCALE GENOMIC DNA]</scope>
    <source>
        <strain evidence="13">S238N-H82</strain>
    </source>
</reference>
<keyword evidence="5" id="KW-0479">Metal-binding</keyword>
<feature type="compositionally biased region" description="Low complexity" evidence="11">
    <location>
        <begin position="750"/>
        <end position="762"/>
    </location>
</feature>
<feature type="compositionally biased region" description="Polar residues" evidence="11">
    <location>
        <begin position="602"/>
        <end position="612"/>
    </location>
</feature>
<sequence length="1010" mass="109401">MVNMGSLSSANMEKAARIHHRVGLELERRNIKMNMYTSQLPQEEGGRAVHTATAGSLVDTDMTQFLMQAGIINECLTALQTIGDGNCLPHAVSLYMWGVQDKKLSLRRYLDCTMQEDGGALRERWAHQRRARDAVVPGVPIGGVDYAPGQWNGEWTTMVQMASAAPNESEPNQTRYRPLEEFHIFVLANILRRPIVVFADTSVRDDEGNSWAPIPFGGIYLPLLHTPAECVRSPILLGYNNQHFTPLLTTQTPPQNGASPSTQHPPQTISLMRQNGERLPVQYVLPKEEGRDLLAEYFNIIPADDSSDNTLLAALDITPIPDHLNLFKDLVEHETPQQRNASPDLSSFQKPVSVVRPLAKATSKRPVDNTSESMPVPCTEDLDGPQASHSPLEESFLRMKLRQGVQTATVVNSEQLRLAPTDYAAATVPPLPLQENVAILPNEENFGQSQHTIARPSGSSSVQPRASAPPLSSQGNMANPLHGADTGRLQEHVASEESQHCAGMTMQDIHSIPNDRNENSQNDGSVSAASRPSYAAAVKSNPGPLIRPSTPKPKLFSTPPRKPTCKNPECKGSPCPQNGGYCAKCHRKNSAEKRRERRESLTSRQGSTSRAGTTIHIGRAVNQKHKRKAAQPTKPNPRRPQTTSTSSLVQQRSAAQMPNQSYSPETLPSKVARASMQSTPEEPSRLTETHGRNVSSQLQVPDSVQDSNPEGICRTPGCTQLALPSADGFCVNCWSREQDAETVRVQQRQAANSSDGGSSNASKNISKQTETKAASAARGNGKSSKQRCKAPRCKGFVDDRINEALCPTCNSHLDRKNRSSVQSNSANGGVRDSNTPSPSMGTWSLGPPAGQSADRFYTQQPDGRRCLTKGCKRNGTRDNGYYCSVHAPSGNPQQGQQQFGPQSSTNNTSHQSNSYGQPPSSISSSGTMSLNFHGDIHNLHVHHHHYPSPDGSQPSGRSGFDTQSQSPFFSAPGEQQSSNLRARGSHSASRPAGSSGQSAPSGAAAPHGPQ</sequence>
<feature type="compositionally biased region" description="Low complexity" evidence="11">
    <location>
        <begin position="987"/>
        <end position="1010"/>
    </location>
</feature>
<organism evidence="13 14">
    <name type="scientific">Branchiostoma floridae</name>
    <name type="common">Florida lancelet</name>
    <name type="synonym">Amphioxus</name>
    <dbReference type="NCBI Taxonomy" id="7739"/>
    <lineage>
        <taxon>Eukaryota</taxon>
        <taxon>Metazoa</taxon>
        <taxon>Chordata</taxon>
        <taxon>Cephalochordata</taxon>
        <taxon>Leptocardii</taxon>
        <taxon>Amphioxiformes</taxon>
        <taxon>Branchiostomatidae</taxon>
        <taxon>Branchiostoma</taxon>
    </lineage>
</organism>
<evidence type="ECO:0000256" key="6">
    <source>
        <dbReference type="ARBA" id="ARBA00022771"/>
    </source>
</evidence>
<keyword evidence="6" id="KW-0863">Zinc-finger</keyword>
<evidence type="ECO:0000313" key="13">
    <source>
        <dbReference type="Proteomes" id="UP000001554"/>
    </source>
</evidence>
<gene>
    <name evidence="14" type="primary">LOC118423520</name>
</gene>
<feature type="compositionally biased region" description="Polar residues" evidence="11">
    <location>
        <begin position="819"/>
        <end position="842"/>
    </location>
</feature>
<dbReference type="GO" id="GO:0071947">
    <property type="term" value="P:protein deubiquitination involved in ubiquitin-dependent protein catabolic process"/>
    <property type="evidence" value="ECO:0000318"/>
    <property type="project" value="GO_Central"/>
</dbReference>
<dbReference type="GO" id="GO:0070530">
    <property type="term" value="F:K63-linked polyubiquitin modification-dependent protein binding"/>
    <property type="evidence" value="ECO:0000318"/>
    <property type="project" value="GO_Central"/>
</dbReference>
<keyword evidence="4" id="KW-0645">Protease</keyword>
<keyword evidence="8" id="KW-0378">Hydrolase</keyword>
<feature type="compositionally biased region" description="Polar residues" evidence="11">
    <location>
        <begin position="950"/>
        <end position="980"/>
    </location>
</feature>
<dbReference type="KEGG" id="bfo:118423520"/>
<feature type="region of interest" description="Disordered" evidence="11">
    <location>
        <begin position="816"/>
        <end position="1010"/>
    </location>
</feature>
<dbReference type="GO" id="GO:0005634">
    <property type="term" value="C:nucleus"/>
    <property type="evidence" value="ECO:0000318"/>
    <property type="project" value="GO_Central"/>
</dbReference>
<feature type="compositionally biased region" description="Polar residues" evidence="11">
    <location>
        <begin position="763"/>
        <end position="772"/>
    </location>
</feature>
<comment type="catalytic activity">
    <reaction evidence="1">
        <text>Thiol-dependent hydrolysis of ester, thioester, amide, peptide and isopeptide bonds formed by the C-terminal Gly of ubiquitin (a 76-residue protein attached to proteins as an intracellular targeting signal).</text>
        <dbReference type="EC" id="3.4.19.12"/>
    </reaction>
</comment>
<dbReference type="InterPro" id="IPR051346">
    <property type="entry name" value="OTU_Deubiquitinase"/>
</dbReference>
<comment type="similarity">
    <text evidence="2">Belongs to the peptidase C64 family.</text>
</comment>
<dbReference type="GO" id="GO:0016477">
    <property type="term" value="P:cell migration"/>
    <property type="evidence" value="ECO:0000318"/>
    <property type="project" value="GO_Central"/>
</dbReference>
<feature type="region of interest" description="Disordered" evidence="11">
    <location>
        <begin position="357"/>
        <end position="376"/>
    </location>
</feature>
<dbReference type="InterPro" id="IPR003323">
    <property type="entry name" value="OTU_dom"/>
</dbReference>
<dbReference type="Proteomes" id="UP000001554">
    <property type="component" value="Chromosome 9"/>
</dbReference>
<evidence type="ECO:0000256" key="8">
    <source>
        <dbReference type="ARBA" id="ARBA00022801"/>
    </source>
</evidence>
<feature type="compositionally biased region" description="Basic and acidic residues" evidence="11">
    <location>
        <begin position="589"/>
        <end position="601"/>
    </location>
</feature>
<dbReference type="GO" id="GO:0004843">
    <property type="term" value="F:cysteine-type deubiquitinase activity"/>
    <property type="evidence" value="ECO:0000318"/>
    <property type="project" value="GO_Central"/>
</dbReference>
<feature type="region of interest" description="Disordered" evidence="11">
    <location>
        <begin position="510"/>
        <end position="708"/>
    </location>
</feature>
<dbReference type="GO" id="GO:0005737">
    <property type="term" value="C:cytoplasm"/>
    <property type="evidence" value="ECO:0000318"/>
    <property type="project" value="GO_Central"/>
</dbReference>
<protein>
    <recommendedName>
        <fullName evidence="3">ubiquitinyl hydrolase 1</fullName>
        <ecNumber evidence="3">3.4.19.12</ecNumber>
    </recommendedName>
</protein>
<evidence type="ECO:0000256" key="9">
    <source>
        <dbReference type="ARBA" id="ARBA00022807"/>
    </source>
</evidence>
<dbReference type="GO" id="GO:0030177">
    <property type="term" value="P:positive regulation of Wnt signaling pathway"/>
    <property type="evidence" value="ECO:0000318"/>
    <property type="project" value="GO_Central"/>
</dbReference>
<reference evidence="14" key="2">
    <citation type="submission" date="2025-08" db="UniProtKB">
        <authorList>
            <consortium name="RefSeq"/>
        </authorList>
    </citation>
    <scope>IDENTIFICATION</scope>
    <source>
        <strain evidence="14">S238N-H82</strain>
        <tissue evidence="14">Testes</tissue>
    </source>
</reference>
<dbReference type="GO" id="GO:0008270">
    <property type="term" value="F:zinc ion binding"/>
    <property type="evidence" value="ECO:0007669"/>
    <property type="project" value="UniProtKB-KW"/>
</dbReference>
<proteinExistence type="inferred from homology"/>
<evidence type="ECO:0000256" key="2">
    <source>
        <dbReference type="ARBA" id="ARBA00005865"/>
    </source>
</evidence>
<dbReference type="PROSITE" id="PS50802">
    <property type="entry name" value="OTU"/>
    <property type="match status" value="1"/>
</dbReference>
<name>A0A9J7LSS6_BRAFL</name>
<dbReference type="GeneID" id="118423520"/>
<evidence type="ECO:0000256" key="7">
    <source>
        <dbReference type="ARBA" id="ARBA00022786"/>
    </source>
</evidence>
<dbReference type="EC" id="3.4.19.12" evidence="3"/>
<dbReference type="OrthoDB" id="10064699at2759"/>
<keyword evidence="13" id="KW-1185">Reference proteome</keyword>
<keyword evidence="10" id="KW-0862">Zinc</keyword>
<keyword evidence="9" id="KW-0788">Thiol protease</keyword>
<feature type="compositionally biased region" description="Polar residues" evidence="11">
    <location>
        <begin position="449"/>
        <end position="477"/>
    </location>
</feature>
<dbReference type="RefSeq" id="XP_035687593.1">
    <property type="nucleotide sequence ID" value="XM_035831700.1"/>
</dbReference>
<dbReference type="Pfam" id="PF02338">
    <property type="entry name" value="OTU"/>
    <property type="match status" value="1"/>
</dbReference>
<dbReference type="AlphaFoldDB" id="A0A9J7LSS6"/>
<feature type="compositionally biased region" description="Polar residues" evidence="11">
    <location>
        <begin position="519"/>
        <end position="530"/>
    </location>
</feature>
<dbReference type="PANTHER" id="PTHR13367">
    <property type="entry name" value="UBIQUITIN THIOESTERASE"/>
    <property type="match status" value="1"/>
</dbReference>
<evidence type="ECO:0000313" key="14">
    <source>
        <dbReference type="RefSeq" id="XP_035687593.1"/>
    </source>
</evidence>
<evidence type="ECO:0000256" key="10">
    <source>
        <dbReference type="ARBA" id="ARBA00022833"/>
    </source>
</evidence>
<evidence type="ECO:0000256" key="4">
    <source>
        <dbReference type="ARBA" id="ARBA00022670"/>
    </source>
</evidence>
<feature type="region of interest" description="Disordered" evidence="11">
    <location>
        <begin position="744"/>
        <end position="788"/>
    </location>
</feature>
<evidence type="ECO:0000256" key="1">
    <source>
        <dbReference type="ARBA" id="ARBA00000707"/>
    </source>
</evidence>